<evidence type="ECO:0000313" key="2">
    <source>
        <dbReference type="EMBL" id="PKY56751.1"/>
    </source>
</evidence>
<evidence type="ECO:0000256" key="1">
    <source>
        <dbReference type="SAM" id="MobiDB-lite"/>
    </source>
</evidence>
<feature type="compositionally biased region" description="Basic and acidic residues" evidence="1">
    <location>
        <begin position="180"/>
        <end position="191"/>
    </location>
</feature>
<organism evidence="2 3">
    <name type="scientific">Rhizophagus irregularis</name>
    <dbReference type="NCBI Taxonomy" id="588596"/>
    <lineage>
        <taxon>Eukaryota</taxon>
        <taxon>Fungi</taxon>
        <taxon>Fungi incertae sedis</taxon>
        <taxon>Mucoromycota</taxon>
        <taxon>Glomeromycotina</taxon>
        <taxon>Glomeromycetes</taxon>
        <taxon>Glomerales</taxon>
        <taxon>Glomeraceae</taxon>
        <taxon>Rhizophagus</taxon>
    </lineage>
</organism>
<comment type="caution">
    <text evidence="2">The sequence shown here is derived from an EMBL/GenBank/DDBJ whole genome shotgun (WGS) entry which is preliminary data.</text>
</comment>
<feature type="region of interest" description="Disordered" evidence="1">
    <location>
        <begin position="180"/>
        <end position="199"/>
    </location>
</feature>
<gene>
    <name evidence="2" type="ORF">RhiirA4_477264</name>
</gene>
<protein>
    <submittedName>
        <fullName evidence="2">Uncharacterized protein</fullName>
    </submittedName>
</protein>
<dbReference type="AlphaFoldDB" id="A0A2I1HCY1"/>
<name>A0A2I1HCY1_9GLOM</name>
<proteinExistence type="predicted"/>
<dbReference type="Proteomes" id="UP000234323">
    <property type="component" value="Unassembled WGS sequence"/>
</dbReference>
<sequence length="217" mass="25316">MGLEWEWDLGLEWDYDKWDGINGIWDGIWDSPNPIYMGGKYRRDVGDSGRCGVSTNLTNPQEKSRDQVSMIGCGNQVIASVPTISEETVVDTINQWRRDINILEDNMVATTKNILLNSEILRDYVTPKVEELKNIFVSCGEEMEWTAIEKEVYGDTRAAELHEVIQKYTTLNNEFTKRVKEENRETDEKNINNKRAAKNVMEKEYKKRWRIEDSKVR</sequence>
<reference evidence="2 3" key="1">
    <citation type="submission" date="2015-10" db="EMBL/GenBank/DDBJ databases">
        <title>Genome analyses suggest a sexual origin of heterokaryosis in a supposedly ancient asexual fungus.</title>
        <authorList>
            <person name="Ropars J."/>
            <person name="Sedzielewska K."/>
            <person name="Noel J."/>
            <person name="Charron P."/>
            <person name="Farinelli L."/>
            <person name="Marton T."/>
            <person name="Kruger M."/>
            <person name="Pelin A."/>
            <person name="Brachmann A."/>
            <person name="Corradi N."/>
        </authorList>
    </citation>
    <scope>NUCLEOTIDE SEQUENCE [LARGE SCALE GENOMIC DNA]</scope>
    <source>
        <strain evidence="2 3">A4</strain>
    </source>
</reference>
<keyword evidence="3" id="KW-1185">Reference proteome</keyword>
<dbReference type="EMBL" id="LLXI01002290">
    <property type="protein sequence ID" value="PKY56751.1"/>
    <property type="molecule type" value="Genomic_DNA"/>
</dbReference>
<accession>A0A2I1HCY1</accession>
<dbReference type="VEuPathDB" id="FungiDB:FUN_006020"/>
<evidence type="ECO:0000313" key="3">
    <source>
        <dbReference type="Proteomes" id="UP000234323"/>
    </source>
</evidence>